<dbReference type="OrthoDB" id="76516at2759"/>
<name>A0A830HMX9_9CHLO</name>
<accession>A0A830HMX9</accession>
<dbReference type="InterPro" id="IPR001683">
    <property type="entry name" value="PX_dom"/>
</dbReference>
<feature type="domain" description="PX" evidence="2">
    <location>
        <begin position="28"/>
        <end position="185"/>
    </location>
</feature>
<feature type="compositionally biased region" description="Low complexity" evidence="1">
    <location>
        <begin position="63"/>
        <end position="80"/>
    </location>
</feature>
<evidence type="ECO:0000259" key="2">
    <source>
        <dbReference type="PROSITE" id="PS50195"/>
    </source>
</evidence>
<feature type="region of interest" description="Disordered" evidence="1">
    <location>
        <begin position="465"/>
        <end position="484"/>
    </location>
</feature>
<protein>
    <recommendedName>
        <fullName evidence="2">PX domain-containing protein</fullName>
    </recommendedName>
</protein>
<feature type="region of interest" description="Disordered" evidence="1">
    <location>
        <begin position="63"/>
        <end position="90"/>
    </location>
</feature>
<proteinExistence type="predicted"/>
<keyword evidence="4" id="KW-1185">Reference proteome</keyword>
<dbReference type="SMART" id="SM00312">
    <property type="entry name" value="PX"/>
    <property type="match status" value="1"/>
</dbReference>
<dbReference type="InterPro" id="IPR044588">
    <property type="entry name" value="EREX-like"/>
</dbReference>
<feature type="region of interest" description="Disordered" evidence="1">
    <location>
        <begin position="332"/>
        <end position="369"/>
    </location>
</feature>
<dbReference type="AlphaFoldDB" id="A0A830HMX9"/>
<dbReference type="PROSITE" id="PS50195">
    <property type="entry name" value="PX"/>
    <property type="match status" value="1"/>
</dbReference>
<dbReference type="PANTHER" id="PTHR46856:SF1">
    <property type="entry name" value="PX DOMAIN-CONTAINING PROTEIN EREL1-RELATED"/>
    <property type="match status" value="1"/>
</dbReference>
<dbReference type="EMBL" id="BNJQ01000013">
    <property type="protein sequence ID" value="GHP06519.1"/>
    <property type="molecule type" value="Genomic_DNA"/>
</dbReference>
<dbReference type="GO" id="GO:0035091">
    <property type="term" value="F:phosphatidylinositol binding"/>
    <property type="evidence" value="ECO:0007669"/>
    <property type="project" value="InterPro"/>
</dbReference>
<dbReference type="Gene3D" id="3.30.1520.10">
    <property type="entry name" value="Phox-like domain"/>
    <property type="match status" value="1"/>
</dbReference>
<dbReference type="InterPro" id="IPR036871">
    <property type="entry name" value="PX_dom_sf"/>
</dbReference>
<dbReference type="Proteomes" id="UP000660262">
    <property type="component" value="Unassembled WGS sequence"/>
</dbReference>
<evidence type="ECO:0000313" key="3">
    <source>
        <dbReference type="EMBL" id="GHP06519.1"/>
    </source>
</evidence>
<evidence type="ECO:0000256" key="1">
    <source>
        <dbReference type="SAM" id="MobiDB-lite"/>
    </source>
</evidence>
<gene>
    <name evidence="3" type="ORF">PPROV_000526400</name>
</gene>
<evidence type="ECO:0000313" key="4">
    <source>
        <dbReference type="Proteomes" id="UP000660262"/>
    </source>
</evidence>
<organism evidence="3 4">
    <name type="scientific">Pycnococcus provasolii</name>
    <dbReference type="NCBI Taxonomy" id="41880"/>
    <lineage>
        <taxon>Eukaryota</taxon>
        <taxon>Viridiplantae</taxon>
        <taxon>Chlorophyta</taxon>
        <taxon>Pseudoscourfieldiophyceae</taxon>
        <taxon>Pseudoscourfieldiales</taxon>
        <taxon>Pycnococcaceae</taxon>
        <taxon>Pycnococcus</taxon>
    </lineage>
</organism>
<dbReference type="SUPFAM" id="SSF64268">
    <property type="entry name" value="PX domain"/>
    <property type="match status" value="1"/>
</dbReference>
<dbReference type="GO" id="GO:0005768">
    <property type="term" value="C:endosome"/>
    <property type="evidence" value="ECO:0007669"/>
    <property type="project" value="UniProtKB-ARBA"/>
</dbReference>
<dbReference type="PANTHER" id="PTHR46856">
    <property type="entry name" value="PX DOMAIN-CONTAINING PROTEIN EREL1-RELATED"/>
    <property type="match status" value="1"/>
</dbReference>
<dbReference type="Pfam" id="PF00787">
    <property type="entry name" value="PX"/>
    <property type="match status" value="1"/>
</dbReference>
<reference evidence="3" key="1">
    <citation type="submission" date="2020-10" db="EMBL/GenBank/DDBJ databases">
        <title>Unveiling of a novel bifunctional photoreceptor, Dualchrome1, isolated from a cosmopolitan green alga.</title>
        <authorList>
            <person name="Suzuki S."/>
            <person name="Kawachi M."/>
        </authorList>
    </citation>
    <scope>NUCLEOTIDE SEQUENCE</scope>
    <source>
        <strain evidence="3">NIES 2893</strain>
    </source>
</reference>
<comment type="caution">
    <text evidence="3">The sequence shown here is derived from an EMBL/GenBank/DDBJ whole genome shotgun (WGS) entry which is preliminary data.</text>
</comment>
<sequence>MSMASRSSPSQVVFSPRVPSWTIHAIRSLSLSESSSSSSSLSESEPVIFYRVEVTVFRSSSSSSSHSLTSGLSHSSAAHSPIGPINSGEFSGVRTDRRSVLRRFSDFRRLYAILKDTFANNPTLRRKLPDPPPKALFESLTANTALIEKRRKQLEAWLVALVQMGPDMCNLTPVARFLETEAAAKKLADGEKREAMFTASMLASEESGGTQTAAAAAAAAAPTPTPTPSRANKVGLRLMLREQKHQQVRQLAANMQKRVAMARDDINDAFMCLRSETAAKELLASKVDDLEAAATTAKNAAARTQESAVAAEREKRTALQWEMENTLASARAAEGRATAAEQLRAAAETRAAESEAQAEAARSEASSAEARVQAARAEAAASLEQSHAEKKALAKEIKRLRKELSSAEEKCTSAATEAADLRRRVENMEGNERLELAREEKLLREVDALRTKLYDCSVERMVAEQNGDTEGESGGGGGNPSHGDLIELLSLSDNRLAILTAEAGLLSSAASENDGRRQMLLSSTFGALLEDLVGLRKSCNSLLRNGVHGAATYANGGGGGGGADGSAPALSSMGAAVLGSAVDTAKRVSLASLAGSLSFGGGGGGK</sequence>
<dbReference type="GO" id="GO:0015031">
    <property type="term" value="P:protein transport"/>
    <property type="evidence" value="ECO:0007669"/>
    <property type="project" value="InterPro"/>
</dbReference>